<organism evidence="3 4">
    <name type="scientific">Mesorhabditis belari</name>
    <dbReference type="NCBI Taxonomy" id="2138241"/>
    <lineage>
        <taxon>Eukaryota</taxon>
        <taxon>Metazoa</taxon>
        <taxon>Ecdysozoa</taxon>
        <taxon>Nematoda</taxon>
        <taxon>Chromadorea</taxon>
        <taxon>Rhabditida</taxon>
        <taxon>Rhabditina</taxon>
        <taxon>Rhabditomorpha</taxon>
        <taxon>Rhabditoidea</taxon>
        <taxon>Rhabditidae</taxon>
        <taxon>Mesorhabditinae</taxon>
        <taxon>Mesorhabditis</taxon>
    </lineage>
</organism>
<dbReference type="PANTHER" id="PTHR16091:SF1">
    <property type="entry name" value="TETRATRICOPEPTIDE REPEAT PROTEIN 17"/>
    <property type="match status" value="1"/>
</dbReference>
<dbReference type="InterPro" id="IPR011990">
    <property type="entry name" value="TPR-like_helical_dom_sf"/>
</dbReference>
<dbReference type="InterPro" id="IPR052630">
    <property type="entry name" value="TTC17"/>
</dbReference>
<evidence type="ECO:0000256" key="1">
    <source>
        <dbReference type="PROSITE-ProRule" id="PRU00339"/>
    </source>
</evidence>
<dbReference type="Proteomes" id="UP000887575">
    <property type="component" value="Unassembled WGS sequence"/>
</dbReference>
<proteinExistence type="predicted"/>
<evidence type="ECO:0000256" key="2">
    <source>
        <dbReference type="SAM" id="Coils"/>
    </source>
</evidence>
<evidence type="ECO:0000313" key="3">
    <source>
        <dbReference type="Proteomes" id="UP000887575"/>
    </source>
</evidence>
<keyword evidence="2" id="KW-0175">Coiled coil</keyword>
<dbReference type="GO" id="GO:0015629">
    <property type="term" value="C:actin cytoskeleton"/>
    <property type="evidence" value="ECO:0007669"/>
    <property type="project" value="TreeGrafter"/>
</dbReference>
<reference evidence="4" key="1">
    <citation type="submission" date="2024-02" db="UniProtKB">
        <authorList>
            <consortium name="WormBaseParasite"/>
        </authorList>
    </citation>
    <scope>IDENTIFICATION</scope>
</reference>
<dbReference type="Gene3D" id="1.25.40.10">
    <property type="entry name" value="Tetratricopeptide repeat domain"/>
    <property type="match status" value="2"/>
</dbReference>
<dbReference type="AlphaFoldDB" id="A0AAF3JBY1"/>
<keyword evidence="3" id="KW-1185">Reference proteome</keyword>
<name>A0AAF3JBY1_9BILA</name>
<feature type="repeat" description="TPR" evidence="1">
    <location>
        <begin position="1135"/>
        <end position="1168"/>
    </location>
</feature>
<sequence>MKPVPYSPFMMARPQHLIEFVNQVKLVEEWTAAVTELNEKMERIQMGERIDDPDLEQKLRENNPHCQKGKEIPLKMQSFLTNYAVEQTKEYVAQAKLEIMNDAMLQRKVPPTQELPYCKAEKISILYDYLDAMPGFKNFDELIIDHAPELVSICAPLWEGISLLPGETRVDAMGRYLVALLTDVDTKISQSPYVYLSAACYWRIVGEASEAYQCARAALQAAANFKSELEPYAVLTLGNLMLMAKRDEEAVILLDLAAHDAQAMGADHHSLSTIAFGVLGDAYAISANLSMAVKSYGKALEKAQTAQLQNIDPEIWAKKQGTLICTQTIQDELQHQESNIRSIIDNKHAYNDLVEKVDRLEKEVRKHVTSDEKLLQHYLRYDQAKFGVSKLRKCTTRVIGKRKLEEIHCRITDPSTYDSTFSELRNGKTNQKHKKKNVTEWKTAEVWRRERSFDKNLAPFVGMEIDEAPMSKKYPLEKSTLTKLSMDRYWRRADWPNTYDCTKGMIAEEDLFHKNSIRPYFISPDNKGFIVADLLTKYLGLEISEEHPLPWDEPKCGDYQFHEGLMLRDFKVLIEAWNEPIVYAEPELRSIFVRLADKRLELMDVAQRIRTLIEKKIGPKWIALNLAALYYRVIGKPQEAARCVLVAAMEGPKFADVAFSQLAQIVVRVTGSAEASIDIMKIAADFGADEPLYHYLLGRFNVIAYRVDEGIASLKEALDRDPSFTAARDDLLQLVCKGKTSTVGVRDLFPNVCCSSLIQNAVCIRPPKSPERCYEVDEESRKLVYVRCNGVYTGVSYKTHPIVSLVSPFLTVFPKGSRRDIIRYHVDVGRVHTVEHEELPLDYGGPSSFFVKHDEWWKRATPKIQWKKPEAEEKVNWVETVEYQQPEIPPRPLSFLWIKDKKEMLRYDIKLPEVLPRPLASQVRAGLQVFPPPRTATQMCSGVTKLSTLIEAPVPTWVSVTAKGEDLEKYIDIRTPVPSVANLVPECPTPKKEKYSPILSLDHLPIGPLADQFLFYKPEKGLTEALKSLGNDRESIDHVAAKLHHAIKFSQATSEMNGEGGDVHWLLTLVSSLYWRVVGDAPKAIACLRHSLQNAPPHMRDVALVALSNVCHQAGLLHSALVTAGMAFEQSPQLAAIHVTIANIYASIGDYEKALEFYYSTLSLQNNFEPAKARIRAIYCHSGQTFNFQN</sequence>
<protein>
    <submittedName>
        <fullName evidence="4">Tetratricopeptide repeat protein 17</fullName>
    </submittedName>
</protein>
<dbReference type="GO" id="GO:0005737">
    <property type="term" value="C:cytoplasm"/>
    <property type="evidence" value="ECO:0007669"/>
    <property type="project" value="TreeGrafter"/>
</dbReference>
<dbReference type="GO" id="GO:0030041">
    <property type="term" value="P:actin filament polymerization"/>
    <property type="evidence" value="ECO:0007669"/>
    <property type="project" value="TreeGrafter"/>
</dbReference>
<accession>A0AAF3JBY1</accession>
<dbReference type="PANTHER" id="PTHR16091">
    <property type="entry name" value="TTC17 PROTEIN"/>
    <property type="match status" value="1"/>
</dbReference>
<dbReference type="PROSITE" id="PS50005">
    <property type="entry name" value="TPR"/>
    <property type="match status" value="1"/>
</dbReference>
<dbReference type="InterPro" id="IPR019734">
    <property type="entry name" value="TPR_rpt"/>
</dbReference>
<dbReference type="WBParaSite" id="MBELARI_LOCUS9362">
    <property type="protein sequence ID" value="MBELARI_LOCUS9362"/>
    <property type="gene ID" value="MBELARI_LOCUS9362"/>
</dbReference>
<keyword evidence="1" id="KW-0802">TPR repeat</keyword>
<dbReference type="SUPFAM" id="SSF48452">
    <property type="entry name" value="TPR-like"/>
    <property type="match status" value="2"/>
</dbReference>
<evidence type="ECO:0000313" key="4">
    <source>
        <dbReference type="WBParaSite" id="MBELARI_LOCUS9362"/>
    </source>
</evidence>
<feature type="coiled-coil region" evidence="2">
    <location>
        <begin position="343"/>
        <end position="370"/>
    </location>
</feature>
<dbReference type="SMART" id="SM00028">
    <property type="entry name" value="TPR"/>
    <property type="match status" value="4"/>
</dbReference>